<dbReference type="PANTHER" id="PTHR43685">
    <property type="entry name" value="GLYCOSYLTRANSFERASE"/>
    <property type="match status" value="1"/>
</dbReference>
<dbReference type="InterPro" id="IPR001173">
    <property type="entry name" value="Glyco_trans_2-like"/>
</dbReference>
<feature type="domain" description="Glycosyltransferase 2-like" evidence="2">
    <location>
        <begin position="6"/>
        <end position="133"/>
    </location>
</feature>
<evidence type="ECO:0000313" key="3">
    <source>
        <dbReference type="EMBL" id="AVQ13968.1"/>
    </source>
</evidence>
<sequence length="298" mass="35007">MSPLVSVVIPTYNHADFLKLSLASVVNQTYANWEAIIIDNHSDDNTDEVVSSFRDSRIRLTKIKNNGVISASRNMGIREAKGDWISFLDSDDLWFPNKLERMVFEIGKLKGEIDVLCNDEHMVRINTKEKTILKYGPFEDDFYRKMLFYGNRLSTSATTIRKSFLKEKELLFSENPEFVTVEDYDLWLRLAKAKAKFLFIPEVLGEYTIHGSNQSASLERHLSHLENLIRYHVFHLQDFEKDKERLWRKFQTKLAFDEAFIRFREKKVVFAVFLIFRTFFGSPSIFWSLLIAKLNSKF</sequence>
<accession>A0A2P1QYI1</accession>
<gene>
    <name evidence="3" type="ORF">XB16_3692</name>
</gene>
<dbReference type="GO" id="GO:0016740">
    <property type="term" value="F:transferase activity"/>
    <property type="evidence" value="ECO:0007669"/>
    <property type="project" value="UniProtKB-KW"/>
</dbReference>
<dbReference type="InterPro" id="IPR029044">
    <property type="entry name" value="Nucleotide-diphossugar_trans"/>
</dbReference>
<dbReference type="Gene3D" id="3.90.550.10">
    <property type="entry name" value="Spore Coat Polysaccharide Biosynthesis Protein SpsA, Chain A"/>
    <property type="match status" value="1"/>
</dbReference>
<reference evidence="3 4" key="1">
    <citation type="journal article" date="2015" name="Genome Announc.">
        <title>Draft Genome Sequences of Leptospira santarosai Strains U160, U164, and U233, Isolated from Asymptomatic Cattle.</title>
        <authorList>
            <person name="Kremer F.S."/>
            <person name="Eslabao M.R."/>
            <person name="Provisor M."/>
            <person name="Woloski R.D."/>
            <person name="Ramires O.V."/>
            <person name="Moreno L.Z."/>
            <person name="Moreno A.M."/>
            <person name="Hamond C."/>
            <person name="Lilenbaum W."/>
            <person name="Dellagostin O.A."/>
        </authorList>
    </citation>
    <scope>NUCLEOTIDE SEQUENCE [LARGE SCALE GENOMIC DNA]</scope>
    <source>
        <strain evidence="3 4">U160</strain>
    </source>
</reference>
<dbReference type="Proteomes" id="UP000033961">
    <property type="component" value="Chromosome II"/>
</dbReference>
<name>A0A2P1QYI1_9LEPT</name>
<dbReference type="EMBL" id="CP027844">
    <property type="protein sequence ID" value="AVQ13968.1"/>
    <property type="molecule type" value="Genomic_DNA"/>
</dbReference>
<keyword evidence="3" id="KW-0808">Transferase</keyword>
<evidence type="ECO:0000259" key="2">
    <source>
        <dbReference type="Pfam" id="PF00535"/>
    </source>
</evidence>
<dbReference type="Pfam" id="PF00535">
    <property type="entry name" value="Glycos_transf_2"/>
    <property type="match status" value="1"/>
</dbReference>
<protein>
    <submittedName>
        <fullName evidence="3">Glycosyltransferase-like protein, family 2</fullName>
    </submittedName>
</protein>
<dbReference type="PANTHER" id="PTHR43685:SF11">
    <property type="entry name" value="GLYCOSYLTRANSFERASE TAGX-RELATED"/>
    <property type="match status" value="1"/>
</dbReference>
<evidence type="ECO:0000313" key="4">
    <source>
        <dbReference type="Proteomes" id="UP000033961"/>
    </source>
</evidence>
<keyword evidence="1" id="KW-0812">Transmembrane</keyword>
<dbReference type="AlphaFoldDB" id="A0A2P1QYI1"/>
<keyword evidence="1" id="KW-1133">Transmembrane helix</keyword>
<evidence type="ECO:0000256" key="1">
    <source>
        <dbReference type="SAM" id="Phobius"/>
    </source>
</evidence>
<feature type="transmembrane region" description="Helical" evidence="1">
    <location>
        <begin position="268"/>
        <end position="292"/>
    </location>
</feature>
<dbReference type="SUPFAM" id="SSF53448">
    <property type="entry name" value="Nucleotide-diphospho-sugar transferases"/>
    <property type="match status" value="1"/>
</dbReference>
<keyword evidence="1" id="KW-0472">Membrane</keyword>
<dbReference type="InterPro" id="IPR050834">
    <property type="entry name" value="Glycosyltransf_2"/>
</dbReference>
<organism evidence="3 4">
    <name type="scientific">Leptospira santarosai</name>
    <dbReference type="NCBI Taxonomy" id="28183"/>
    <lineage>
        <taxon>Bacteria</taxon>
        <taxon>Pseudomonadati</taxon>
        <taxon>Spirochaetota</taxon>
        <taxon>Spirochaetia</taxon>
        <taxon>Leptospirales</taxon>
        <taxon>Leptospiraceae</taxon>
        <taxon>Leptospira</taxon>
    </lineage>
</organism>
<proteinExistence type="predicted"/>